<name>A0ABU7N6T7_PSEVI</name>
<comment type="caution">
    <text evidence="1">The sequence shown here is derived from an EMBL/GenBank/DDBJ whole genome shotgun (WGS) entry which is preliminary data.</text>
</comment>
<sequence>MGNSLIIAQTVTYRLNQRGSSASKEAEGSKLHTCDRVFAVIDRNVEASAKTLYAKSQIGGQRKALISIAALNHLDQVIHVVTRTELDGLHRWQCFVFRGDH</sequence>
<dbReference type="Proteomes" id="UP001343600">
    <property type="component" value="Unassembled WGS sequence"/>
</dbReference>
<proteinExistence type="predicted"/>
<dbReference type="RefSeq" id="WP_330513191.1">
    <property type="nucleotide sequence ID" value="NZ_JAZEIH010000020.1"/>
</dbReference>
<evidence type="ECO:0000313" key="1">
    <source>
        <dbReference type="EMBL" id="MEE4040633.1"/>
    </source>
</evidence>
<dbReference type="EMBL" id="JAZEIP010000014">
    <property type="protein sequence ID" value="MEE4040633.1"/>
    <property type="molecule type" value="Genomic_DNA"/>
</dbReference>
<protein>
    <submittedName>
        <fullName evidence="1">Uncharacterized protein</fullName>
    </submittedName>
</protein>
<gene>
    <name evidence="1" type="ORF">V2I87_11070</name>
</gene>
<keyword evidence="2" id="KW-1185">Reference proteome</keyword>
<reference evidence="1 2" key="1">
    <citation type="submission" date="2024-01" db="EMBL/GenBank/DDBJ databases">
        <title>Characterization of Pseudomonas viridiflava in Georgia, USA.</title>
        <authorList>
            <person name="Zhao M."/>
            <person name="Dutta B."/>
        </authorList>
    </citation>
    <scope>NUCLEOTIDE SEQUENCE [LARGE SCALE GENOMIC DNA]</scope>
    <source>
        <strain evidence="1 2">21GA0539</strain>
    </source>
</reference>
<evidence type="ECO:0000313" key="2">
    <source>
        <dbReference type="Proteomes" id="UP001343600"/>
    </source>
</evidence>
<accession>A0ABU7N6T7</accession>
<organism evidence="1 2">
    <name type="scientific">Pseudomonas viridiflava</name>
    <name type="common">Phytomonas viridiflava</name>
    <dbReference type="NCBI Taxonomy" id="33069"/>
    <lineage>
        <taxon>Bacteria</taxon>
        <taxon>Pseudomonadati</taxon>
        <taxon>Pseudomonadota</taxon>
        <taxon>Gammaproteobacteria</taxon>
        <taxon>Pseudomonadales</taxon>
        <taxon>Pseudomonadaceae</taxon>
        <taxon>Pseudomonas</taxon>
    </lineage>
</organism>